<keyword evidence="2" id="KW-0436">Ligase</keyword>
<evidence type="ECO:0000313" key="3">
    <source>
        <dbReference type="Proteomes" id="UP000783588"/>
    </source>
</evidence>
<comment type="caution">
    <text evidence="2">The sequence shown here is derived from an EMBL/GenBank/DDBJ whole genome shotgun (WGS) entry which is preliminary data.</text>
</comment>
<keyword evidence="1" id="KW-0812">Transmembrane</keyword>
<gene>
    <name evidence="2" type="ORF">KQI75_09410</name>
</gene>
<dbReference type="Pfam" id="PF13425">
    <property type="entry name" value="O-antigen_lig"/>
    <property type="match status" value="1"/>
</dbReference>
<feature type="transmembrane region" description="Helical" evidence="1">
    <location>
        <begin position="251"/>
        <end position="273"/>
    </location>
</feature>
<feature type="transmembrane region" description="Helical" evidence="1">
    <location>
        <begin position="458"/>
        <end position="475"/>
    </location>
</feature>
<dbReference type="EMBL" id="JAHLQI010000004">
    <property type="protein sequence ID" value="MBU5490828.1"/>
    <property type="molecule type" value="Genomic_DNA"/>
</dbReference>
<feature type="transmembrane region" description="Helical" evidence="1">
    <location>
        <begin position="21"/>
        <end position="41"/>
    </location>
</feature>
<keyword evidence="1" id="KW-0472">Membrane</keyword>
<feature type="transmembrane region" description="Helical" evidence="1">
    <location>
        <begin position="433"/>
        <end position="452"/>
    </location>
</feature>
<dbReference type="Proteomes" id="UP000783588">
    <property type="component" value="Unassembled WGS sequence"/>
</dbReference>
<evidence type="ECO:0000256" key="1">
    <source>
        <dbReference type="SAM" id="Phobius"/>
    </source>
</evidence>
<proteinExistence type="predicted"/>
<feature type="transmembrane region" description="Helical" evidence="1">
    <location>
        <begin position="47"/>
        <end position="67"/>
    </location>
</feature>
<keyword evidence="1" id="KW-1133">Transmembrane helix</keyword>
<feature type="transmembrane region" description="Helical" evidence="1">
    <location>
        <begin position="142"/>
        <end position="161"/>
    </location>
</feature>
<feature type="transmembrane region" description="Helical" evidence="1">
    <location>
        <begin position="204"/>
        <end position="221"/>
    </location>
</feature>
<evidence type="ECO:0000313" key="2">
    <source>
        <dbReference type="EMBL" id="MBU5490828.1"/>
    </source>
</evidence>
<feature type="transmembrane region" description="Helical" evidence="1">
    <location>
        <begin position="109"/>
        <end position="130"/>
    </location>
</feature>
<keyword evidence="3" id="KW-1185">Reference proteome</keyword>
<feature type="transmembrane region" description="Helical" evidence="1">
    <location>
        <begin position="173"/>
        <end position="195"/>
    </location>
</feature>
<organism evidence="2 3">
    <name type="scientific">Butyricicoccus intestinisimiae</name>
    <dbReference type="NCBI Taxonomy" id="2841509"/>
    <lineage>
        <taxon>Bacteria</taxon>
        <taxon>Bacillati</taxon>
        <taxon>Bacillota</taxon>
        <taxon>Clostridia</taxon>
        <taxon>Eubacteriales</taxon>
        <taxon>Butyricicoccaceae</taxon>
        <taxon>Butyricicoccus</taxon>
    </lineage>
</organism>
<feature type="transmembrane region" description="Helical" evidence="1">
    <location>
        <begin position="394"/>
        <end position="421"/>
    </location>
</feature>
<feature type="transmembrane region" description="Helical" evidence="1">
    <location>
        <begin position="227"/>
        <end position="244"/>
    </location>
</feature>
<dbReference type="InterPro" id="IPR051533">
    <property type="entry name" value="WaaL-like"/>
</dbReference>
<dbReference type="GO" id="GO:0016874">
    <property type="term" value="F:ligase activity"/>
    <property type="evidence" value="ECO:0007669"/>
    <property type="project" value="UniProtKB-KW"/>
</dbReference>
<feature type="transmembrane region" description="Helical" evidence="1">
    <location>
        <begin position="74"/>
        <end position="97"/>
    </location>
</feature>
<dbReference type="PANTHER" id="PTHR37422">
    <property type="entry name" value="TEICHURONIC ACID BIOSYNTHESIS PROTEIN TUAE"/>
    <property type="match status" value="1"/>
</dbReference>
<sequence length="484" mass="54530">MEDRQQHQTKQSWLRRHLPAIMLLLFVVQPVMDVLSFGLTQCGVSNTVSLCLRFLVLFGTGALGFALSRHKKVYLTLGGIVLIFAVLHGWACLSAGYNGWQNPIYDLTNYIRVVQIPLFTLCFITFLRETGEDGYQTVERGFVINFGLIVLVEILSTVTGTDPHTYANKQIGVLGWFATTNAQSAILCAIVPVVVMQGMRKKKMGYLFASTIVGFGVLYLFATRLSYLAIFVTAAGMILVMLLSRTWNTRTAAVVLLGAVVCAAAIKVSPMYANQSAHQGVLQQKQLEADQMIQTAEKQYHTTVKQSPEQCLTPLYKEYLGEMADRFGMQRVMQTYDYTTDVSELKDARRMKIVYCTYLMEDAGTAAKLFGLELQDMVWENRTFDVENDFHGMYYLYGIIGLALFLLFLLYFAELIVRALLRNFQQYMTPEAGAFGISLCLLLLHVYCTAGVLRRPNASFYLSVVLAVIYYLITIRKYPVQSKT</sequence>
<dbReference type="PANTHER" id="PTHR37422:SF13">
    <property type="entry name" value="LIPOPOLYSACCHARIDE BIOSYNTHESIS PROTEIN PA4999-RELATED"/>
    <property type="match status" value="1"/>
</dbReference>
<accession>A0ABS6ETJ6</accession>
<dbReference type="InterPro" id="IPR049504">
    <property type="entry name" value="O-antigen_lig"/>
</dbReference>
<dbReference type="RefSeq" id="WP_216470520.1">
    <property type="nucleotide sequence ID" value="NZ_JAHLQI010000004.1"/>
</dbReference>
<name>A0ABS6ETJ6_9FIRM</name>
<reference evidence="2 3" key="1">
    <citation type="submission" date="2021-06" db="EMBL/GenBank/DDBJ databases">
        <authorList>
            <person name="Sun Q."/>
            <person name="Li D."/>
        </authorList>
    </citation>
    <scope>NUCLEOTIDE SEQUENCE [LARGE SCALE GENOMIC DNA]</scope>
    <source>
        <strain evidence="2 3">MSJd-7</strain>
    </source>
</reference>
<protein>
    <submittedName>
        <fullName evidence="2">O-antigen ligase family protein</fullName>
    </submittedName>
</protein>